<evidence type="ECO:0000259" key="1">
    <source>
        <dbReference type="SMART" id="SM00382"/>
    </source>
</evidence>
<dbReference type="PANTHER" id="PTHR30050:SF4">
    <property type="entry name" value="ATP-BINDING PROTEIN RV3427C IN INSERTION SEQUENCE-RELATED"/>
    <property type="match status" value="1"/>
</dbReference>
<accession>A0A179BJP1</accession>
<protein>
    <recommendedName>
        <fullName evidence="1">AAA+ ATPase domain-containing protein</fullName>
    </recommendedName>
</protein>
<evidence type="ECO:0000313" key="2">
    <source>
        <dbReference type="EMBL" id="OAP91234.1"/>
    </source>
</evidence>
<comment type="caution">
    <text evidence="2">The sequence shown here is derived from an EMBL/GenBank/DDBJ whole genome shotgun (WGS) entry which is preliminary data.</text>
</comment>
<dbReference type="InterPro" id="IPR027417">
    <property type="entry name" value="P-loop_NTPase"/>
</dbReference>
<dbReference type="InterPro" id="IPR003593">
    <property type="entry name" value="AAA+_ATPase"/>
</dbReference>
<dbReference type="CDD" id="cd00009">
    <property type="entry name" value="AAA"/>
    <property type="match status" value="1"/>
</dbReference>
<proteinExistence type="predicted"/>
<dbReference type="GO" id="GO:0006260">
    <property type="term" value="P:DNA replication"/>
    <property type="evidence" value="ECO:0007669"/>
    <property type="project" value="TreeGrafter"/>
</dbReference>
<gene>
    <name evidence="2" type="ORF">A4H96_07770</name>
</gene>
<dbReference type="Proteomes" id="UP000078302">
    <property type="component" value="Unassembled WGS sequence"/>
</dbReference>
<dbReference type="RefSeq" id="WP_064219064.1">
    <property type="nucleotide sequence ID" value="NZ_LVXZ01000094.1"/>
</dbReference>
<reference evidence="2 3" key="1">
    <citation type="submission" date="2016-04" db="EMBL/GenBank/DDBJ databases">
        <title>Acidithiobacillus ferrooxidans genome sequencing and assembly.</title>
        <authorList>
            <person name="Zhou Z."/>
        </authorList>
    </citation>
    <scope>NUCLEOTIDE SEQUENCE [LARGE SCALE GENOMIC DNA]</scope>
    <source>
        <strain evidence="2 3">BY0502</strain>
    </source>
</reference>
<evidence type="ECO:0000313" key="3">
    <source>
        <dbReference type="Proteomes" id="UP000078302"/>
    </source>
</evidence>
<dbReference type="InterPro" id="IPR002611">
    <property type="entry name" value="IstB_ATP-bd"/>
</dbReference>
<dbReference type="Pfam" id="PF01695">
    <property type="entry name" value="IstB_IS21"/>
    <property type="match status" value="1"/>
</dbReference>
<sequence length="269" mass="30500">MNTQTKHISVRDLAEDIRRRHGLPQSSNVALLPDRHPQYRQCERHGRYPTSRIDADGTVRYIMPADCPRCRTERQLETLLDRAAIPQRYQHCDFGNYRIIYPAQRAVVDVCQRFATDFAENRDGRGLILLGPPGTGKNHLAAAMARELLAQGHTVLQTTVWEVIDRIRETWRREEGPSERAVIKTFAAVDLLILDEIGKQHGSDSERVSLFAVLDSRSRDCRPTIVLSNETLAGVESTLGAAAFDRLCHHGTLLQCPWPSYRRQGGQPR</sequence>
<dbReference type="PANTHER" id="PTHR30050">
    <property type="entry name" value="CHROMOSOMAL REPLICATION INITIATOR PROTEIN DNAA"/>
    <property type="match status" value="1"/>
</dbReference>
<dbReference type="GO" id="GO:0005524">
    <property type="term" value="F:ATP binding"/>
    <property type="evidence" value="ECO:0007669"/>
    <property type="project" value="InterPro"/>
</dbReference>
<dbReference type="SUPFAM" id="SSF52540">
    <property type="entry name" value="P-loop containing nucleoside triphosphate hydrolases"/>
    <property type="match status" value="1"/>
</dbReference>
<dbReference type="EMBL" id="LVXZ01000094">
    <property type="protein sequence ID" value="OAP91234.1"/>
    <property type="molecule type" value="Genomic_DNA"/>
</dbReference>
<dbReference type="OrthoDB" id="5956003at2"/>
<dbReference type="AlphaFoldDB" id="A0A179BJP1"/>
<dbReference type="Gene3D" id="3.40.50.300">
    <property type="entry name" value="P-loop containing nucleotide triphosphate hydrolases"/>
    <property type="match status" value="1"/>
</dbReference>
<organism evidence="2 3">
    <name type="scientific">Acidithiobacillus ferrooxidans</name>
    <name type="common">Thiobacillus ferrooxidans</name>
    <dbReference type="NCBI Taxonomy" id="920"/>
    <lineage>
        <taxon>Bacteria</taxon>
        <taxon>Pseudomonadati</taxon>
        <taxon>Pseudomonadota</taxon>
        <taxon>Acidithiobacillia</taxon>
        <taxon>Acidithiobacillales</taxon>
        <taxon>Acidithiobacillaceae</taxon>
        <taxon>Acidithiobacillus</taxon>
    </lineage>
</organism>
<dbReference type="SMART" id="SM00382">
    <property type="entry name" value="AAA"/>
    <property type="match status" value="1"/>
</dbReference>
<keyword evidence="3" id="KW-1185">Reference proteome</keyword>
<name>A0A179BJP1_ACIFR</name>
<feature type="domain" description="AAA+ ATPase" evidence="1">
    <location>
        <begin position="123"/>
        <end position="254"/>
    </location>
</feature>